<reference evidence="3 4" key="1">
    <citation type="submission" date="2018-11" db="EMBL/GenBank/DDBJ databases">
        <authorList>
            <consortium name="Pathogen Informatics"/>
        </authorList>
    </citation>
    <scope>NUCLEOTIDE SEQUENCE [LARGE SCALE GENOMIC DNA]</scope>
</reference>
<dbReference type="Proteomes" id="UP000270924">
    <property type="component" value="Unassembled WGS sequence"/>
</dbReference>
<gene>
    <name evidence="3" type="ORF">WBA_LOCUS7036</name>
</gene>
<name>A0A3P7DUB9_WUCBA</name>
<dbReference type="EMBL" id="UYWW01004648">
    <property type="protein sequence ID" value="VDM13650.1"/>
    <property type="molecule type" value="Genomic_DNA"/>
</dbReference>
<feature type="transmembrane region" description="Helical" evidence="2">
    <location>
        <begin position="6"/>
        <end position="33"/>
    </location>
</feature>
<dbReference type="InParanoid" id="A0A3P7DUB9"/>
<evidence type="ECO:0000313" key="4">
    <source>
        <dbReference type="Proteomes" id="UP000270924"/>
    </source>
</evidence>
<evidence type="ECO:0000313" key="3">
    <source>
        <dbReference type="EMBL" id="VDM13650.1"/>
    </source>
</evidence>
<accession>A0A3P7DUB9</accession>
<keyword evidence="2" id="KW-1133">Transmembrane helix</keyword>
<proteinExistence type="predicted"/>
<keyword evidence="4" id="KW-1185">Reference proteome</keyword>
<dbReference type="AlphaFoldDB" id="A0A3P7DUB9"/>
<keyword evidence="2" id="KW-0812">Transmembrane</keyword>
<dbReference type="OrthoDB" id="5911686at2759"/>
<sequence>MLPIFLVYLFFPSLPFITVIIYVLAGFFGYGMVGIEKIRDKFNPFVLVKCSEFAVTAEKQRPNDALLTPTFKSSVKMGQSQNEKCENVKQSENYEDESLDTFPTDLKIRRLDVLQRSKERRKHQMESGYLFLKPADSSRMVKDQIFSVPFHSLAPLQTTSLLSAYQNGVIEGQWRERCVNYEKQIKALSANLRVADHEIRRLAGLEMSESMITSRKRKSPYVDDAVVMNYSSASTSAVRTPLISTKFKLHHSPKDTRSLVSGNGHANNLWTEDTGLSKRPASSQNAHMQNKLPINEGNGMMICQPSSLKPRTFFGASAMQSPSDEPTTGADVGQLSESFHDSDSFNSDEEDSEEERLYNEKVAKLQRRQQ</sequence>
<protein>
    <submittedName>
        <fullName evidence="3">Uncharacterized protein</fullName>
    </submittedName>
</protein>
<evidence type="ECO:0000256" key="1">
    <source>
        <dbReference type="SAM" id="MobiDB-lite"/>
    </source>
</evidence>
<feature type="compositionally biased region" description="Polar residues" evidence="1">
    <location>
        <begin position="258"/>
        <end position="271"/>
    </location>
</feature>
<keyword evidence="2" id="KW-0472">Membrane</keyword>
<evidence type="ECO:0000256" key="2">
    <source>
        <dbReference type="SAM" id="Phobius"/>
    </source>
</evidence>
<feature type="region of interest" description="Disordered" evidence="1">
    <location>
        <begin position="314"/>
        <end position="370"/>
    </location>
</feature>
<feature type="region of interest" description="Disordered" evidence="1">
    <location>
        <begin position="253"/>
        <end position="286"/>
    </location>
</feature>
<organism evidence="3 4">
    <name type="scientific">Wuchereria bancrofti</name>
    <dbReference type="NCBI Taxonomy" id="6293"/>
    <lineage>
        <taxon>Eukaryota</taxon>
        <taxon>Metazoa</taxon>
        <taxon>Ecdysozoa</taxon>
        <taxon>Nematoda</taxon>
        <taxon>Chromadorea</taxon>
        <taxon>Rhabditida</taxon>
        <taxon>Spirurina</taxon>
        <taxon>Spiruromorpha</taxon>
        <taxon>Filarioidea</taxon>
        <taxon>Onchocercidae</taxon>
        <taxon>Wuchereria</taxon>
    </lineage>
</organism>